<dbReference type="PATRIC" id="fig|1454001.3.peg.1258"/>
<dbReference type="GO" id="GO:0032153">
    <property type="term" value="C:cell division site"/>
    <property type="evidence" value="ECO:0007669"/>
    <property type="project" value="TreeGrafter"/>
</dbReference>
<organism evidence="4 5">
    <name type="scientific">Candidatus Accumulibacter adjunctus</name>
    <dbReference type="NCBI Taxonomy" id="1454001"/>
    <lineage>
        <taxon>Bacteria</taxon>
        <taxon>Pseudomonadati</taxon>
        <taxon>Pseudomonadota</taxon>
        <taxon>Betaproteobacteria</taxon>
        <taxon>Candidatus Accumulibacter</taxon>
    </lineage>
</organism>
<dbReference type="AlphaFoldDB" id="A0A011NV51"/>
<dbReference type="PROSITE" id="PS51724">
    <property type="entry name" value="SPOR"/>
    <property type="match status" value="1"/>
</dbReference>
<keyword evidence="2" id="KW-0472">Membrane</keyword>
<dbReference type="PANTHER" id="PTHR38687">
    <property type="entry name" value="CELL DIVISION PROTEIN DEDD-RELATED"/>
    <property type="match status" value="1"/>
</dbReference>
<dbReference type="InterPro" id="IPR052521">
    <property type="entry name" value="Cell_div_SPOR-domain"/>
</dbReference>
<feature type="domain" description="SPOR" evidence="3">
    <location>
        <begin position="184"/>
        <end position="263"/>
    </location>
</feature>
<proteinExistence type="predicted"/>
<feature type="compositionally biased region" description="Low complexity" evidence="1">
    <location>
        <begin position="66"/>
        <end position="86"/>
    </location>
</feature>
<dbReference type="STRING" id="1454001.AW08_01234"/>
<feature type="region of interest" description="Disordered" evidence="1">
    <location>
        <begin position="49"/>
        <end position="182"/>
    </location>
</feature>
<evidence type="ECO:0000313" key="4">
    <source>
        <dbReference type="EMBL" id="EXI68452.1"/>
    </source>
</evidence>
<dbReference type="SUPFAM" id="SSF110997">
    <property type="entry name" value="Sporulation related repeat"/>
    <property type="match status" value="1"/>
</dbReference>
<dbReference type="EMBL" id="JFAX01000005">
    <property type="protein sequence ID" value="EXI68452.1"/>
    <property type="molecule type" value="Genomic_DNA"/>
</dbReference>
<keyword evidence="4" id="KW-0132">Cell division</keyword>
<evidence type="ECO:0000259" key="3">
    <source>
        <dbReference type="PROSITE" id="PS51724"/>
    </source>
</evidence>
<sequence>MSRDMKPRKAPPGRKSGGGTLFGLFIGLVLGVIAVAAVVWYVNKTPLPFTTTGQQPKLPPPVGSKPAAQPAAEVPPVASAPPVALPGKPGDPVPEKPRFDFYKILPGNAEAVPEPKPDEQRPAEARPTIGKPTETKPIDTRPTENRPTETKTGETKTAEGKQTEGKTAESRTAAAKPAEAKSENTLREPIYLQAGSFLSASDADNQKARLALMGAEARIQQVMLQDKVWYRVRLGPYHKMDDVNHMRADLARQGIDANVVRRD</sequence>
<dbReference type="Pfam" id="PF05036">
    <property type="entry name" value="SPOR"/>
    <property type="match status" value="1"/>
</dbReference>
<keyword evidence="2" id="KW-1133">Transmembrane helix</keyword>
<dbReference type="InterPro" id="IPR007730">
    <property type="entry name" value="SPOR-like_dom"/>
</dbReference>
<gene>
    <name evidence="4" type="ORF">AW08_01234</name>
</gene>
<evidence type="ECO:0000256" key="2">
    <source>
        <dbReference type="SAM" id="Phobius"/>
    </source>
</evidence>
<reference evidence="4" key="1">
    <citation type="submission" date="2014-02" db="EMBL/GenBank/DDBJ databases">
        <title>Expanding our view of genomic diversity in Candidatus Accumulibacter clades.</title>
        <authorList>
            <person name="Skennerton C.T."/>
            <person name="Barr J.J."/>
            <person name="Slater F.R."/>
            <person name="Bond P.L."/>
            <person name="Tyson G.W."/>
        </authorList>
    </citation>
    <scope>NUCLEOTIDE SEQUENCE [LARGE SCALE GENOMIC DNA]</scope>
</reference>
<evidence type="ECO:0000313" key="5">
    <source>
        <dbReference type="Proteomes" id="UP000020218"/>
    </source>
</evidence>
<keyword evidence="2" id="KW-0812">Transmembrane</keyword>
<evidence type="ECO:0000256" key="1">
    <source>
        <dbReference type="SAM" id="MobiDB-lite"/>
    </source>
</evidence>
<dbReference type="Proteomes" id="UP000020218">
    <property type="component" value="Unassembled WGS sequence"/>
</dbReference>
<feature type="compositionally biased region" description="Basic and acidic residues" evidence="1">
    <location>
        <begin position="133"/>
        <end position="169"/>
    </location>
</feature>
<comment type="caution">
    <text evidence="4">The sequence shown here is derived from an EMBL/GenBank/DDBJ whole genome shotgun (WGS) entry which is preliminary data.</text>
</comment>
<name>A0A011NV51_9PROT</name>
<protein>
    <submittedName>
        <fullName evidence="4">Cell division protein FtsN</fullName>
    </submittedName>
</protein>
<dbReference type="GO" id="GO:0042834">
    <property type="term" value="F:peptidoglycan binding"/>
    <property type="evidence" value="ECO:0007669"/>
    <property type="project" value="InterPro"/>
</dbReference>
<dbReference type="InterPro" id="IPR036680">
    <property type="entry name" value="SPOR-like_sf"/>
</dbReference>
<keyword evidence="5" id="KW-1185">Reference proteome</keyword>
<dbReference type="Gene3D" id="3.30.70.1070">
    <property type="entry name" value="Sporulation related repeat"/>
    <property type="match status" value="1"/>
</dbReference>
<accession>A0A011NV51</accession>
<feature type="transmembrane region" description="Helical" evidence="2">
    <location>
        <begin position="21"/>
        <end position="42"/>
    </location>
</feature>
<keyword evidence="4" id="KW-0131">Cell cycle</keyword>
<dbReference type="GO" id="GO:0032506">
    <property type="term" value="P:cytokinetic process"/>
    <property type="evidence" value="ECO:0007669"/>
    <property type="project" value="TreeGrafter"/>
</dbReference>
<dbReference type="GO" id="GO:0030428">
    <property type="term" value="C:cell septum"/>
    <property type="evidence" value="ECO:0007669"/>
    <property type="project" value="TreeGrafter"/>
</dbReference>
<feature type="compositionally biased region" description="Basic and acidic residues" evidence="1">
    <location>
        <begin position="113"/>
        <end position="124"/>
    </location>
</feature>
<dbReference type="PANTHER" id="PTHR38687:SF1">
    <property type="entry name" value="CELL DIVISION PROTEIN DEDD"/>
    <property type="match status" value="1"/>
</dbReference>